<evidence type="ECO:0000256" key="2">
    <source>
        <dbReference type="ARBA" id="ARBA00008445"/>
    </source>
</evidence>
<dbReference type="GO" id="GO:0005886">
    <property type="term" value="C:plasma membrane"/>
    <property type="evidence" value="ECO:0007669"/>
    <property type="project" value="UniProtKB-SubCell"/>
</dbReference>
<evidence type="ECO:0000256" key="10">
    <source>
        <dbReference type="RuleBase" id="RU365087"/>
    </source>
</evidence>
<keyword evidence="12" id="KW-1185">Reference proteome</keyword>
<comment type="caution">
    <text evidence="11">The sequence shown here is derived from an EMBL/GenBank/DDBJ whole genome shotgun (WGS) entry which is preliminary data.</text>
</comment>
<evidence type="ECO:0000256" key="1">
    <source>
        <dbReference type="ARBA" id="ARBA00004651"/>
    </source>
</evidence>
<dbReference type="GO" id="GO:0043952">
    <property type="term" value="P:protein transport by the Sec complex"/>
    <property type="evidence" value="ECO:0007669"/>
    <property type="project" value="TreeGrafter"/>
</dbReference>
<evidence type="ECO:0000256" key="3">
    <source>
        <dbReference type="ARBA" id="ARBA00022448"/>
    </source>
</evidence>
<keyword evidence="9 10" id="KW-0472">Membrane</keyword>
<dbReference type="Pfam" id="PF03840">
    <property type="entry name" value="SecG"/>
    <property type="match status" value="1"/>
</dbReference>
<dbReference type="PANTHER" id="PTHR34182:SF1">
    <property type="entry name" value="PROTEIN-EXPORT MEMBRANE PROTEIN SECG"/>
    <property type="match status" value="1"/>
</dbReference>
<evidence type="ECO:0000256" key="8">
    <source>
        <dbReference type="ARBA" id="ARBA00023010"/>
    </source>
</evidence>
<keyword evidence="4 10" id="KW-1003">Cell membrane</keyword>
<dbReference type="Proteomes" id="UP000251835">
    <property type="component" value="Unassembled WGS sequence"/>
</dbReference>
<evidence type="ECO:0000256" key="6">
    <source>
        <dbReference type="ARBA" id="ARBA00022927"/>
    </source>
</evidence>
<evidence type="ECO:0000313" key="12">
    <source>
        <dbReference type="Proteomes" id="UP000251835"/>
    </source>
</evidence>
<comment type="subcellular location">
    <subcellularLocation>
        <location evidence="1 10">Cell membrane</location>
        <topology evidence="1 10">Multi-pass membrane protein</topology>
    </subcellularLocation>
</comment>
<comment type="function">
    <text evidence="10">Involved in protein export. Participates in an early event of protein translocation.</text>
</comment>
<dbReference type="InterPro" id="IPR004692">
    <property type="entry name" value="SecG"/>
</dbReference>
<keyword evidence="5 10" id="KW-0812">Transmembrane</keyword>
<dbReference type="EMBL" id="QENZ01000003">
    <property type="protein sequence ID" value="PVX52060.1"/>
    <property type="molecule type" value="Genomic_DNA"/>
</dbReference>
<evidence type="ECO:0000256" key="9">
    <source>
        <dbReference type="ARBA" id="ARBA00023136"/>
    </source>
</evidence>
<protein>
    <recommendedName>
        <fullName evidence="10">Protein-export membrane protein SecG</fullName>
    </recommendedName>
</protein>
<keyword evidence="7 10" id="KW-1133">Transmembrane helix</keyword>
<evidence type="ECO:0000256" key="7">
    <source>
        <dbReference type="ARBA" id="ARBA00022989"/>
    </source>
</evidence>
<dbReference type="OrthoDB" id="1122493at2"/>
<feature type="transmembrane region" description="Helical" evidence="10">
    <location>
        <begin position="55"/>
        <end position="72"/>
    </location>
</feature>
<dbReference type="PANTHER" id="PTHR34182">
    <property type="entry name" value="PROTEIN-EXPORT MEMBRANE PROTEIN SECG"/>
    <property type="match status" value="1"/>
</dbReference>
<sequence length="112" mass="11904">MFTFLAVCIIIVCILLVIIVLVQNSKGGGLASTFAGSNQIMGVKKTGDFLERTTWGLAIILFALCLASTAFMPTRGGEQEIENIGDKMQEKVETPVIPATPINEGTATNTAQ</sequence>
<dbReference type="GO" id="GO:0009306">
    <property type="term" value="P:protein secretion"/>
    <property type="evidence" value="ECO:0007669"/>
    <property type="project" value="UniProtKB-UniRule"/>
</dbReference>
<reference evidence="11 12" key="1">
    <citation type="submission" date="2018-05" db="EMBL/GenBank/DDBJ databases">
        <title>Genomic Encyclopedia of Type Strains, Phase IV (KMG-IV): sequencing the most valuable type-strain genomes for metagenomic binning, comparative biology and taxonomic classification.</title>
        <authorList>
            <person name="Goeker M."/>
        </authorList>
    </citation>
    <scope>NUCLEOTIDE SEQUENCE [LARGE SCALE GENOMIC DNA]</scope>
    <source>
        <strain evidence="11 12">DSM 28579</strain>
    </source>
</reference>
<organism evidence="11 12">
    <name type="scientific">Balneicella halophila</name>
    <dbReference type="NCBI Taxonomy" id="1537566"/>
    <lineage>
        <taxon>Bacteria</taxon>
        <taxon>Pseudomonadati</taxon>
        <taxon>Bacteroidota</taxon>
        <taxon>Bacteroidia</taxon>
        <taxon>Bacteroidales</taxon>
        <taxon>Balneicellaceae</taxon>
        <taxon>Balneicella</taxon>
    </lineage>
</organism>
<name>A0A7L4UQN2_BALHA</name>
<dbReference type="GO" id="GO:0065002">
    <property type="term" value="P:intracellular protein transmembrane transport"/>
    <property type="evidence" value="ECO:0007669"/>
    <property type="project" value="TreeGrafter"/>
</dbReference>
<keyword evidence="3 10" id="KW-0813">Transport</keyword>
<comment type="caution">
    <text evidence="10">Lacks conserved residue(s) required for the propagation of feature annotation.</text>
</comment>
<accession>A0A7L4UQN2</accession>
<comment type="similarity">
    <text evidence="2 10">Belongs to the SecG family.</text>
</comment>
<dbReference type="GO" id="GO:0015450">
    <property type="term" value="F:protein-transporting ATPase activity"/>
    <property type="evidence" value="ECO:0007669"/>
    <property type="project" value="UniProtKB-UniRule"/>
</dbReference>
<proteinExistence type="inferred from homology"/>
<gene>
    <name evidence="11" type="ORF">C7377_0355</name>
</gene>
<evidence type="ECO:0000256" key="4">
    <source>
        <dbReference type="ARBA" id="ARBA00022475"/>
    </source>
</evidence>
<dbReference type="AlphaFoldDB" id="A0A7L4UQN2"/>
<dbReference type="NCBIfam" id="TIGR00810">
    <property type="entry name" value="secG"/>
    <property type="match status" value="1"/>
</dbReference>
<evidence type="ECO:0000256" key="5">
    <source>
        <dbReference type="ARBA" id="ARBA00022692"/>
    </source>
</evidence>
<keyword evidence="6 10" id="KW-0653">Protein transport</keyword>
<evidence type="ECO:0000313" key="11">
    <source>
        <dbReference type="EMBL" id="PVX52060.1"/>
    </source>
</evidence>
<keyword evidence="8 10" id="KW-0811">Translocation</keyword>